<dbReference type="SMART" id="SM00919">
    <property type="entry name" value="Malic_M"/>
    <property type="match status" value="1"/>
</dbReference>
<dbReference type="InterPro" id="IPR012302">
    <property type="entry name" value="Malic_NAD-bd"/>
</dbReference>
<reference evidence="5 6" key="1">
    <citation type="submission" date="2017-01" db="EMBL/GenBank/DDBJ databases">
        <authorList>
            <person name="Mah S.A."/>
            <person name="Swanson W.J."/>
            <person name="Moy G.W."/>
            <person name="Vacquier V.D."/>
        </authorList>
    </citation>
    <scope>NUCLEOTIDE SEQUENCE [LARGE SCALE GENOMIC DNA]</scope>
    <source>
        <strain evidence="5 6">ASpG1</strain>
    </source>
</reference>
<sequence>MAHTKNPGEDRKDREDREAQANRWDQLAVPWHRHYLGKMETVPRCVVRGMDDFSVWYSPGVAEACQAIAREPGLVDELTSRGNTVAVVSDGSRVLGLGDIGPKAGFPVMEGKALLYKYLGGVDSVPIMLNDPDPDSIIKTVLNLQSSFGGINLEDIAQPKCFRILDTLRKEAEIPVWHDDQQGTATVTLAGLLNALDLVGKKIEDVRIAFIGAGAANVACARLIFGRGADPGRCTMNDRHGILTPDRSDLKENRLEYPEKWELAEMTNRERRTGGTPQAMEGADVVIALSQPGPGVILPEWVRTMADKPIVFPEANPVPEIWPWEAQEAGAAVVATGRSDFPNQVNNSLCFPGIFRGALDVRASTISDGMCFAAAEAIARRARDHRDYGPQRIMPTMEEWDLFGDIAASVGITAQKEGLARLTRSEDELREMALTRITRSRRITEVMMEQGLIPPPPEPAT</sequence>
<dbReference type="Gene3D" id="3.40.50.10380">
    <property type="entry name" value="Malic enzyme, N-terminal domain"/>
    <property type="match status" value="1"/>
</dbReference>
<protein>
    <submittedName>
        <fullName evidence="5">Malate dehydrogenase (Oxaloacetate-decarboxylating)</fullName>
    </submittedName>
</protein>
<dbReference type="InterPro" id="IPR045213">
    <property type="entry name" value="Malic_NAD-bd_bact_type"/>
</dbReference>
<feature type="compositionally biased region" description="Basic and acidic residues" evidence="2">
    <location>
        <begin position="1"/>
        <end position="20"/>
    </location>
</feature>
<dbReference type="STRING" id="159291.SAMN05920897_10825"/>
<dbReference type="Pfam" id="PF00390">
    <property type="entry name" value="malic"/>
    <property type="match status" value="1"/>
</dbReference>
<gene>
    <name evidence="5" type="ORF">SAMN05920897_10825</name>
</gene>
<keyword evidence="6" id="KW-1185">Reference proteome</keyword>
<dbReference type="PANTHER" id="PTHR43237:SF4">
    <property type="entry name" value="NADP-DEPENDENT MALIC ENZYME"/>
    <property type="match status" value="1"/>
</dbReference>
<dbReference type="InterPro" id="IPR012301">
    <property type="entry name" value="Malic_N_dom"/>
</dbReference>
<name>A0A1N6SCL9_9SPIO</name>
<evidence type="ECO:0000313" key="6">
    <source>
        <dbReference type="Proteomes" id="UP000186400"/>
    </source>
</evidence>
<dbReference type="SUPFAM" id="SSF51735">
    <property type="entry name" value="NAD(P)-binding Rossmann-fold domains"/>
    <property type="match status" value="1"/>
</dbReference>
<proteinExistence type="predicted"/>
<keyword evidence="1" id="KW-0560">Oxidoreductase</keyword>
<dbReference type="RefSeq" id="WP_200796800.1">
    <property type="nucleotide sequence ID" value="NZ_FTMS01000008.1"/>
</dbReference>
<dbReference type="SMART" id="SM01274">
    <property type="entry name" value="malic"/>
    <property type="match status" value="1"/>
</dbReference>
<dbReference type="CDD" id="cd05311">
    <property type="entry name" value="NAD_bind_2_malic_enz"/>
    <property type="match status" value="1"/>
</dbReference>
<dbReference type="GO" id="GO:0004470">
    <property type="term" value="F:malic enzyme activity"/>
    <property type="evidence" value="ECO:0007669"/>
    <property type="project" value="InterPro"/>
</dbReference>
<evidence type="ECO:0000256" key="1">
    <source>
        <dbReference type="ARBA" id="ARBA00023002"/>
    </source>
</evidence>
<dbReference type="Pfam" id="PF03949">
    <property type="entry name" value="Malic_M"/>
    <property type="match status" value="1"/>
</dbReference>
<evidence type="ECO:0000259" key="4">
    <source>
        <dbReference type="SMART" id="SM01274"/>
    </source>
</evidence>
<dbReference type="Gene3D" id="3.40.50.720">
    <property type="entry name" value="NAD(P)-binding Rossmann-like Domain"/>
    <property type="match status" value="1"/>
</dbReference>
<dbReference type="GO" id="GO:0016616">
    <property type="term" value="F:oxidoreductase activity, acting on the CH-OH group of donors, NAD or NADP as acceptor"/>
    <property type="evidence" value="ECO:0007669"/>
    <property type="project" value="InterPro"/>
</dbReference>
<evidence type="ECO:0000259" key="3">
    <source>
        <dbReference type="SMART" id="SM00919"/>
    </source>
</evidence>
<dbReference type="EMBL" id="FTMS01000008">
    <property type="protein sequence ID" value="SIQ38893.1"/>
    <property type="molecule type" value="Genomic_DNA"/>
</dbReference>
<accession>A0A1N6SCL9</accession>
<feature type="region of interest" description="Disordered" evidence="2">
    <location>
        <begin position="1"/>
        <end position="21"/>
    </location>
</feature>
<dbReference type="InterPro" id="IPR036291">
    <property type="entry name" value="NAD(P)-bd_dom_sf"/>
</dbReference>
<organism evidence="5 6">
    <name type="scientific">Alkalispirochaeta americana</name>
    <dbReference type="NCBI Taxonomy" id="159291"/>
    <lineage>
        <taxon>Bacteria</taxon>
        <taxon>Pseudomonadati</taxon>
        <taxon>Spirochaetota</taxon>
        <taxon>Spirochaetia</taxon>
        <taxon>Spirochaetales</taxon>
        <taxon>Spirochaetaceae</taxon>
        <taxon>Alkalispirochaeta</taxon>
    </lineage>
</organism>
<feature type="domain" description="Malic enzyme NAD-binding" evidence="3">
    <location>
        <begin position="181"/>
        <end position="415"/>
    </location>
</feature>
<dbReference type="AlphaFoldDB" id="A0A1N6SCL9"/>
<evidence type="ECO:0000313" key="5">
    <source>
        <dbReference type="EMBL" id="SIQ38893.1"/>
    </source>
</evidence>
<dbReference type="SUPFAM" id="SSF53223">
    <property type="entry name" value="Aminoacid dehydrogenase-like, N-terminal domain"/>
    <property type="match status" value="1"/>
</dbReference>
<feature type="domain" description="Malic enzyme N-terminal" evidence="4">
    <location>
        <begin position="36"/>
        <end position="169"/>
    </location>
</feature>
<evidence type="ECO:0000256" key="2">
    <source>
        <dbReference type="SAM" id="MobiDB-lite"/>
    </source>
</evidence>
<dbReference type="InterPro" id="IPR051674">
    <property type="entry name" value="Malate_Decarboxylase"/>
</dbReference>
<dbReference type="InterPro" id="IPR046346">
    <property type="entry name" value="Aminoacid_DH-like_N_sf"/>
</dbReference>
<dbReference type="Proteomes" id="UP000186400">
    <property type="component" value="Unassembled WGS sequence"/>
</dbReference>
<dbReference type="InterPro" id="IPR037062">
    <property type="entry name" value="Malic_N_dom_sf"/>
</dbReference>
<dbReference type="GO" id="GO:0051287">
    <property type="term" value="F:NAD binding"/>
    <property type="evidence" value="ECO:0007669"/>
    <property type="project" value="InterPro"/>
</dbReference>
<dbReference type="PANTHER" id="PTHR43237">
    <property type="entry name" value="NADP-DEPENDENT MALIC ENZYME"/>
    <property type="match status" value="1"/>
</dbReference>